<protein>
    <recommendedName>
        <fullName evidence="1">DUF4007 domain-containing protein</fullName>
    </recommendedName>
</protein>
<dbReference type="Pfam" id="PF13182">
    <property type="entry name" value="DUF4007"/>
    <property type="match status" value="1"/>
</dbReference>
<proteinExistence type="predicted"/>
<organism evidence="2">
    <name type="scientific">termite gut metagenome</name>
    <dbReference type="NCBI Taxonomy" id="433724"/>
    <lineage>
        <taxon>unclassified sequences</taxon>
        <taxon>metagenomes</taxon>
        <taxon>organismal metagenomes</taxon>
    </lineage>
</organism>
<evidence type="ECO:0000259" key="1">
    <source>
        <dbReference type="Pfam" id="PF13182"/>
    </source>
</evidence>
<reference evidence="2" key="1">
    <citation type="submission" date="2019-03" db="EMBL/GenBank/DDBJ databases">
        <title>Single cell metagenomics reveals metabolic interactions within the superorganism composed of flagellate Streblomastix strix and complex community of Bacteroidetes bacteria on its surface.</title>
        <authorList>
            <person name="Treitli S.C."/>
            <person name="Kolisko M."/>
            <person name="Husnik F."/>
            <person name="Keeling P."/>
            <person name="Hampl V."/>
        </authorList>
    </citation>
    <scope>NUCLEOTIDE SEQUENCE</scope>
    <source>
        <strain evidence="2">STM</strain>
    </source>
</reference>
<dbReference type="AlphaFoldDB" id="A0A5J4SCZ0"/>
<comment type="caution">
    <text evidence="2">The sequence shown here is derived from an EMBL/GenBank/DDBJ whole genome shotgun (WGS) entry which is preliminary data.</text>
</comment>
<gene>
    <name evidence="2" type="ORF">EZS27_008328</name>
</gene>
<dbReference type="EMBL" id="SNRY01000239">
    <property type="protein sequence ID" value="KAA6344029.1"/>
    <property type="molecule type" value="Genomic_DNA"/>
</dbReference>
<evidence type="ECO:0000313" key="2">
    <source>
        <dbReference type="EMBL" id="KAA6344029.1"/>
    </source>
</evidence>
<feature type="domain" description="DUF4007" evidence="1">
    <location>
        <begin position="11"/>
        <end position="285"/>
    </location>
</feature>
<sequence>MSIDNKIRYTFSGHESFYCKSLWLKKGYDFISENKDFNAPDAVVKLGVGKNMVASIRYWLRAFGLIEDGHATEIADYIFNDENGKDPYIEDLGTLWLLHYLLVKTELASIYKLFFVDFHKEKNNEFSREKMLSFLKRKSFETDYSNLYNENTVKRDIGVLLQNYAIPEEDKPNEDFSALLIDLNLIRQTDNKTYYFNVRGKNELTSEILLYAILDWKGNDKTVDYEAMVDYFGGIFCLTSAELIDVLLVLTEKYHDSLVFADDGGIKQLLFIKELDKQVILNSYYNKI</sequence>
<dbReference type="InterPro" id="IPR025248">
    <property type="entry name" value="DUF4007"/>
</dbReference>
<name>A0A5J4SCZ0_9ZZZZ</name>
<accession>A0A5J4SCZ0</accession>